<dbReference type="Proteomes" id="UP001065298">
    <property type="component" value="Chromosome 11"/>
</dbReference>
<protein>
    <submittedName>
        <fullName evidence="1">Fungal-trans domain-containing protein</fullName>
    </submittedName>
</protein>
<organism evidence="1 2">
    <name type="scientific">Fusarium keratoplasticum</name>
    <dbReference type="NCBI Taxonomy" id="1328300"/>
    <lineage>
        <taxon>Eukaryota</taxon>
        <taxon>Fungi</taxon>
        <taxon>Dikarya</taxon>
        <taxon>Ascomycota</taxon>
        <taxon>Pezizomycotina</taxon>
        <taxon>Sordariomycetes</taxon>
        <taxon>Hypocreomycetidae</taxon>
        <taxon>Hypocreales</taxon>
        <taxon>Nectriaceae</taxon>
        <taxon>Fusarium</taxon>
        <taxon>Fusarium solani species complex</taxon>
    </lineage>
</organism>
<keyword evidence="2" id="KW-1185">Reference proteome</keyword>
<name>A0ACC0QF95_9HYPO</name>
<evidence type="ECO:0000313" key="1">
    <source>
        <dbReference type="EMBL" id="KAI8652676.1"/>
    </source>
</evidence>
<dbReference type="EMBL" id="CM046513">
    <property type="protein sequence ID" value="KAI8652676.1"/>
    <property type="molecule type" value="Genomic_DNA"/>
</dbReference>
<comment type="caution">
    <text evidence="1">The sequence shown here is derived from an EMBL/GenBank/DDBJ whole genome shotgun (WGS) entry which is preliminary data.</text>
</comment>
<proteinExistence type="predicted"/>
<sequence>MAVEDSGATSFALFLKNLLLDPESGEGSYSTDLGEDATGNGSYVWDNFMAFDDGSKVFDDVSLGNPSHDMDALSQTDTNGETVGVEYSFGRKKAALAACVGAKAFETSIWHWTPRHGEFASEEEPHLSVPREILGKYDDILSELPPLSGKLLCDSDRDRVVALVLAFCDRSNLAYVTPSLPSLCVLERLSHRFLQFQTAEPLPWFHVPTFCAASAPEELLLGIIAYGASLMPVKALQKLGKALPNILFDALKAKWNKDSTLTRNLQQLQSYTMILRIWFWCGGKSKMEMAEGFAQPIITILRRSGALRRTSWKNVVPDENDAGDELEHKWLLWVEKESWVRYDSDDRPKVL</sequence>
<gene>
    <name evidence="1" type="ORF">NCS57_01332400</name>
</gene>
<evidence type="ECO:0000313" key="2">
    <source>
        <dbReference type="Proteomes" id="UP001065298"/>
    </source>
</evidence>
<accession>A0ACC0QF95</accession>
<reference evidence="1" key="1">
    <citation type="submission" date="2022-06" db="EMBL/GenBank/DDBJ databases">
        <title>Fusarium solani species complex genomes reveal bases of compartmentalisation and animal pathogenesis.</title>
        <authorList>
            <person name="Tsai I.J."/>
        </authorList>
    </citation>
    <scope>NUCLEOTIDE SEQUENCE</scope>
    <source>
        <strain evidence="1">Fu6.1</strain>
    </source>
</reference>